<keyword evidence="4 7" id="KW-0812">Transmembrane</keyword>
<dbReference type="GO" id="GO:0005886">
    <property type="term" value="C:plasma membrane"/>
    <property type="evidence" value="ECO:0007669"/>
    <property type="project" value="UniProtKB-SubCell"/>
</dbReference>
<evidence type="ECO:0000256" key="5">
    <source>
        <dbReference type="ARBA" id="ARBA00022989"/>
    </source>
</evidence>
<protein>
    <submittedName>
        <fullName evidence="9">Major facilitator superfamily transporter</fullName>
    </submittedName>
</protein>
<dbReference type="InterPro" id="IPR020846">
    <property type="entry name" value="MFS_dom"/>
</dbReference>
<dbReference type="PANTHER" id="PTHR23517">
    <property type="entry name" value="RESISTANCE PROTEIN MDTM, PUTATIVE-RELATED-RELATED"/>
    <property type="match status" value="1"/>
</dbReference>
<organism evidence="9 10">
    <name type="scientific">Lactococcus termiticola</name>
    <dbReference type="NCBI Taxonomy" id="2169526"/>
    <lineage>
        <taxon>Bacteria</taxon>
        <taxon>Bacillati</taxon>
        <taxon>Bacillota</taxon>
        <taxon>Bacilli</taxon>
        <taxon>Lactobacillales</taxon>
        <taxon>Streptococcaceae</taxon>
        <taxon>Lactococcus</taxon>
    </lineage>
</organism>
<name>A0A2R5HFH3_9LACT</name>
<feature type="transmembrane region" description="Helical" evidence="7">
    <location>
        <begin position="141"/>
        <end position="162"/>
    </location>
</feature>
<feature type="transmembrane region" description="Helical" evidence="7">
    <location>
        <begin position="349"/>
        <end position="374"/>
    </location>
</feature>
<dbReference type="GO" id="GO:0022857">
    <property type="term" value="F:transmembrane transporter activity"/>
    <property type="evidence" value="ECO:0007669"/>
    <property type="project" value="InterPro"/>
</dbReference>
<dbReference type="EMBL" id="BFFO01000005">
    <property type="protein sequence ID" value="GBG96809.1"/>
    <property type="molecule type" value="Genomic_DNA"/>
</dbReference>
<sequence>MNDFRKLHPAIQLRIFMVFVGTLTFSTVGSSMTIYYNQHLGAGITGFLLMVSSLVTFFVGLWAGHLSDRLGRRPIMLYATLLTSLGGLIAVYANSPWYFNPWLTYLGFLILGFGWGFYNTASMAMMVDLTDSDNRKIVYSLQYWVINVAILLGSAISGWFFKHYLFELLIAITLEEVLSFVLVFFFIDESFNPKTAEHKSESNIIKAYRFVARDHTFLYYCFGSIFTMMIFGQVDYYLPVHLSDHFITSHLFGFEIYGQRMLTIFLIINTALIVAFMGTVNRLTKHWSRSWGVGLGISIQGLGFILAILFRDFTGLVVASVIATLGEMIFVPFSQALRADLMDGDAVGTYSGAFSVVNPMASILGSLSVSASVFLGNTGMAGLLFVVVLLGLFPILTAVRRHERPVK</sequence>
<dbReference type="InterPro" id="IPR036259">
    <property type="entry name" value="MFS_trans_sf"/>
</dbReference>
<evidence type="ECO:0000256" key="4">
    <source>
        <dbReference type="ARBA" id="ARBA00022692"/>
    </source>
</evidence>
<comment type="subcellular location">
    <subcellularLocation>
        <location evidence="1">Cell membrane</location>
        <topology evidence="1">Multi-pass membrane protein</topology>
    </subcellularLocation>
</comment>
<feature type="transmembrane region" description="Helical" evidence="7">
    <location>
        <begin position="291"/>
        <end position="310"/>
    </location>
</feature>
<keyword evidence="6 7" id="KW-0472">Membrane</keyword>
<evidence type="ECO:0000259" key="8">
    <source>
        <dbReference type="PROSITE" id="PS50850"/>
    </source>
</evidence>
<dbReference type="InterPro" id="IPR011701">
    <property type="entry name" value="MFS"/>
</dbReference>
<dbReference type="SUPFAM" id="SSF103473">
    <property type="entry name" value="MFS general substrate transporter"/>
    <property type="match status" value="1"/>
</dbReference>
<keyword evidence="2" id="KW-0813">Transport</keyword>
<dbReference type="PANTHER" id="PTHR23517:SF3">
    <property type="entry name" value="INTEGRAL MEMBRANE TRANSPORT PROTEIN"/>
    <property type="match status" value="1"/>
</dbReference>
<feature type="transmembrane region" description="Helical" evidence="7">
    <location>
        <begin position="42"/>
        <end position="63"/>
    </location>
</feature>
<dbReference type="CDD" id="cd17329">
    <property type="entry name" value="MFS_MdtH_MDR_like"/>
    <property type="match status" value="1"/>
</dbReference>
<evidence type="ECO:0000256" key="2">
    <source>
        <dbReference type="ARBA" id="ARBA00022448"/>
    </source>
</evidence>
<dbReference type="RefSeq" id="WP_109245778.1">
    <property type="nucleotide sequence ID" value="NZ_BFFO01000005.1"/>
</dbReference>
<accession>A0A2R5HFH3</accession>
<keyword evidence="5 7" id="KW-1133">Transmembrane helix</keyword>
<evidence type="ECO:0000313" key="10">
    <source>
        <dbReference type="Proteomes" id="UP000245021"/>
    </source>
</evidence>
<feature type="transmembrane region" description="Helical" evidence="7">
    <location>
        <begin position="217"/>
        <end position="238"/>
    </location>
</feature>
<evidence type="ECO:0000256" key="1">
    <source>
        <dbReference type="ARBA" id="ARBA00004651"/>
    </source>
</evidence>
<feature type="transmembrane region" description="Helical" evidence="7">
    <location>
        <begin position="380"/>
        <end position="399"/>
    </location>
</feature>
<dbReference type="Pfam" id="PF07690">
    <property type="entry name" value="MFS_1"/>
    <property type="match status" value="1"/>
</dbReference>
<dbReference type="Gene3D" id="1.20.1250.20">
    <property type="entry name" value="MFS general substrate transporter like domains"/>
    <property type="match status" value="1"/>
</dbReference>
<feature type="transmembrane region" description="Helical" evidence="7">
    <location>
        <begin position="258"/>
        <end position="279"/>
    </location>
</feature>
<keyword evidence="10" id="KW-1185">Reference proteome</keyword>
<proteinExistence type="predicted"/>
<evidence type="ECO:0000313" key="9">
    <source>
        <dbReference type="EMBL" id="GBG96809.1"/>
    </source>
</evidence>
<feature type="domain" description="Major facilitator superfamily (MFS) profile" evidence="8">
    <location>
        <begin position="10"/>
        <end position="403"/>
    </location>
</feature>
<feature type="transmembrane region" description="Helical" evidence="7">
    <location>
        <begin position="168"/>
        <end position="187"/>
    </location>
</feature>
<dbReference type="OrthoDB" id="9793283at2"/>
<evidence type="ECO:0000256" key="7">
    <source>
        <dbReference type="SAM" id="Phobius"/>
    </source>
</evidence>
<dbReference type="AlphaFoldDB" id="A0A2R5HFH3"/>
<keyword evidence="3" id="KW-1003">Cell membrane</keyword>
<comment type="caution">
    <text evidence="9">The sequence shown here is derived from an EMBL/GenBank/DDBJ whole genome shotgun (WGS) entry which is preliminary data.</text>
</comment>
<feature type="transmembrane region" description="Helical" evidence="7">
    <location>
        <begin position="316"/>
        <end position="337"/>
    </location>
</feature>
<dbReference type="PROSITE" id="PS50850">
    <property type="entry name" value="MFS"/>
    <property type="match status" value="1"/>
</dbReference>
<dbReference type="InterPro" id="IPR050171">
    <property type="entry name" value="MFS_Transporters"/>
</dbReference>
<feature type="transmembrane region" description="Helical" evidence="7">
    <location>
        <begin position="15"/>
        <end position="36"/>
    </location>
</feature>
<feature type="transmembrane region" description="Helical" evidence="7">
    <location>
        <begin position="75"/>
        <end position="93"/>
    </location>
</feature>
<evidence type="ECO:0000256" key="3">
    <source>
        <dbReference type="ARBA" id="ARBA00022475"/>
    </source>
</evidence>
<evidence type="ECO:0000256" key="6">
    <source>
        <dbReference type="ARBA" id="ARBA00023136"/>
    </source>
</evidence>
<reference evidence="9 10" key="1">
    <citation type="journal article" date="2018" name="Genome Announc.">
        <title>Draft Genome Sequence of Lactococcus sp. Strain NtB2 (JCM 32569), Isolated from the Gut of the Higher Termite Nasutitermes takasagoensis.</title>
        <authorList>
            <person name="Noda S."/>
            <person name="Aihara C."/>
            <person name="Yuki M."/>
            <person name="Ohkuma M."/>
        </authorList>
    </citation>
    <scope>NUCLEOTIDE SEQUENCE [LARGE SCALE GENOMIC DNA]</scope>
    <source>
        <strain evidence="9 10">NtB2</strain>
    </source>
</reference>
<gene>
    <name evidence="9" type="ORF">NtB2_00933</name>
</gene>
<feature type="transmembrane region" description="Helical" evidence="7">
    <location>
        <begin position="105"/>
        <end position="129"/>
    </location>
</feature>
<dbReference type="Proteomes" id="UP000245021">
    <property type="component" value="Unassembled WGS sequence"/>
</dbReference>